<accession>A0A1Y5RRM4</accession>
<reference evidence="3 4" key="1">
    <citation type="submission" date="2017-03" db="EMBL/GenBank/DDBJ databases">
        <authorList>
            <person name="Afonso C.L."/>
            <person name="Miller P.J."/>
            <person name="Scott M.A."/>
            <person name="Spackman E."/>
            <person name="Goraichik I."/>
            <person name="Dimitrov K.M."/>
            <person name="Suarez D.L."/>
            <person name="Swayne D.E."/>
        </authorList>
    </citation>
    <scope>NUCLEOTIDE SEQUENCE [LARGE SCALE GENOMIC DNA]</scope>
    <source>
        <strain evidence="3 4">CECT 7066</strain>
    </source>
</reference>
<organism evidence="3 4">
    <name type="scientific">Palleronia marisminoris</name>
    <dbReference type="NCBI Taxonomy" id="315423"/>
    <lineage>
        <taxon>Bacteria</taxon>
        <taxon>Pseudomonadati</taxon>
        <taxon>Pseudomonadota</taxon>
        <taxon>Alphaproteobacteria</taxon>
        <taxon>Rhodobacterales</taxon>
        <taxon>Roseobacteraceae</taxon>
        <taxon>Palleronia</taxon>
    </lineage>
</organism>
<keyword evidence="2" id="KW-1133">Transmembrane helix</keyword>
<dbReference type="OrthoDB" id="7375296at2"/>
<keyword evidence="1" id="KW-0175">Coiled coil</keyword>
<protein>
    <submittedName>
        <fullName evidence="3">5-bromo-4-chloroindolyl phosphate hydrolysis protein</fullName>
    </submittedName>
</protein>
<evidence type="ECO:0000313" key="3">
    <source>
        <dbReference type="EMBL" id="SLN23775.1"/>
    </source>
</evidence>
<gene>
    <name evidence="3" type="ORF">PAM7066_00817</name>
</gene>
<sequence length="279" mass="30095">MADGTSRGWTGRRRSRVGARANALYIAPIPLLFTAFGQGPAGLALDLAAFFTLMGAAWMTREGLRAEDAYAAREAARRPALPRKLLGAGLTGLGLALAGLPVLGGAIILAILGVALHVAAFGIDPLRNKHPEGAPAWQSERVTAAVDEAEAHLAEMRAAIARTGDRPLLARVDRFADTARALFRRVERDPRDLPQARRWLGVYLLGARDAARKYAELSQEQDNGPARSEFVALLDDLEDGFARRSEAMLLDDRSDLDIEIDVLRERLAREGVGTGTKGN</sequence>
<feature type="coiled-coil region" evidence="1">
    <location>
        <begin position="139"/>
        <end position="166"/>
    </location>
</feature>
<proteinExistence type="predicted"/>
<feature type="transmembrane region" description="Helical" evidence="2">
    <location>
        <begin position="21"/>
        <end position="37"/>
    </location>
</feature>
<dbReference type="RefSeq" id="WP_085852863.1">
    <property type="nucleotide sequence ID" value="NZ_FOPF01000002.1"/>
</dbReference>
<evidence type="ECO:0000313" key="4">
    <source>
        <dbReference type="Proteomes" id="UP000193870"/>
    </source>
</evidence>
<dbReference type="STRING" id="315423.SAMN04488020_102464"/>
<keyword evidence="2" id="KW-0812">Transmembrane</keyword>
<dbReference type="Proteomes" id="UP000193870">
    <property type="component" value="Unassembled WGS sequence"/>
</dbReference>
<dbReference type="Pfam" id="PF10112">
    <property type="entry name" value="Halogen_Hydrol"/>
    <property type="match status" value="1"/>
</dbReference>
<name>A0A1Y5RRM4_9RHOB</name>
<feature type="transmembrane region" description="Helical" evidence="2">
    <location>
        <begin position="106"/>
        <end position="123"/>
    </location>
</feature>
<evidence type="ECO:0000256" key="1">
    <source>
        <dbReference type="SAM" id="Coils"/>
    </source>
</evidence>
<dbReference type="InterPro" id="IPR018770">
    <property type="entry name" value="ChloroindolylP_hydrolase"/>
</dbReference>
<keyword evidence="2" id="KW-0472">Membrane</keyword>
<evidence type="ECO:0000256" key="2">
    <source>
        <dbReference type="SAM" id="Phobius"/>
    </source>
</evidence>
<dbReference type="EMBL" id="FWFV01000002">
    <property type="protein sequence ID" value="SLN23775.1"/>
    <property type="molecule type" value="Genomic_DNA"/>
</dbReference>
<dbReference type="AlphaFoldDB" id="A0A1Y5RRM4"/>
<keyword evidence="4" id="KW-1185">Reference proteome</keyword>